<evidence type="ECO:0000256" key="7">
    <source>
        <dbReference type="ARBA" id="ARBA00022989"/>
    </source>
</evidence>
<evidence type="ECO:0000256" key="10">
    <source>
        <dbReference type="RuleBase" id="RU367007"/>
    </source>
</evidence>
<feature type="domain" description="Protein O-mannosyl-transferase C-terminal four TM" evidence="13">
    <location>
        <begin position="339"/>
        <end position="520"/>
    </location>
</feature>
<evidence type="ECO:0000256" key="2">
    <source>
        <dbReference type="ARBA" id="ARBA00004922"/>
    </source>
</evidence>
<dbReference type="RefSeq" id="WP_157674652.1">
    <property type="nucleotide sequence ID" value="NZ_LT629695.1"/>
</dbReference>
<feature type="transmembrane region" description="Helical" evidence="10">
    <location>
        <begin position="444"/>
        <end position="467"/>
    </location>
</feature>
<evidence type="ECO:0000256" key="9">
    <source>
        <dbReference type="ARBA" id="ARBA00093617"/>
    </source>
</evidence>
<proteinExistence type="inferred from homology"/>
<feature type="transmembrane region" description="Helical" evidence="10">
    <location>
        <begin position="162"/>
        <end position="180"/>
    </location>
</feature>
<dbReference type="UniPathway" id="UPA00378"/>
<dbReference type="Proteomes" id="UP000198822">
    <property type="component" value="Chromosome I"/>
</dbReference>
<dbReference type="InterPro" id="IPR032421">
    <property type="entry name" value="PMT_4TMC"/>
</dbReference>
<evidence type="ECO:0000256" key="6">
    <source>
        <dbReference type="ARBA" id="ARBA00022692"/>
    </source>
</evidence>
<feature type="transmembrane region" description="Helical" evidence="10">
    <location>
        <begin position="135"/>
        <end position="155"/>
    </location>
</feature>
<feature type="transmembrane region" description="Helical" evidence="10">
    <location>
        <begin position="421"/>
        <end position="438"/>
    </location>
</feature>
<dbReference type="PANTHER" id="PTHR10050">
    <property type="entry name" value="DOLICHYL-PHOSPHATE-MANNOSE--PROTEIN MANNOSYLTRANSFERASE"/>
    <property type="match status" value="1"/>
</dbReference>
<accession>A0A1G8B7H7</accession>
<dbReference type="InterPro" id="IPR003342">
    <property type="entry name" value="ArnT-like_N"/>
</dbReference>
<keyword evidence="5 10" id="KW-0808">Transferase</keyword>
<evidence type="ECO:0000256" key="3">
    <source>
        <dbReference type="ARBA" id="ARBA00007222"/>
    </source>
</evidence>
<dbReference type="GO" id="GO:0005886">
    <property type="term" value="C:plasma membrane"/>
    <property type="evidence" value="ECO:0007669"/>
    <property type="project" value="UniProtKB-SubCell"/>
</dbReference>
<dbReference type="EMBL" id="LT629695">
    <property type="protein sequence ID" value="SDH29091.1"/>
    <property type="molecule type" value="Genomic_DNA"/>
</dbReference>
<evidence type="ECO:0000256" key="11">
    <source>
        <dbReference type="SAM" id="MobiDB-lite"/>
    </source>
</evidence>
<dbReference type="AlphaFoldDB" id="A0A1G8B7H7"/>
<reference evidence="15" key="1">
    <citation type="submission" date="2016-10" db="EMBL/GenBank/DDBJ databases">
        <authorList>
            <person name="Varghese N."/>
            <person name="Submissions S."/>
        </authorList>
    </citation>
    <scope>NUCLEOTIDE SEQUENCE [LARGE SCALE GENOMIC DNA]</scope>
    <source>
        <strain evidence="15">DSM 22002</strain>
    </source>
</reference>
<name>A0A1G8B7H7_9MICO</name>
<dbReference type="STRING" id="399736.SAMN04489720_0712"/>
<organism evidence="14 15">
    <name type="scientific">Agrococcus jejuensis</name>
    <dbReference type="NCBI Taxonomy" id="399736"/>
    <lineage>
        <taxon>Bacteria</taxon>
        <taxon>Bacillati</taxon>
        <taxon>Actinomycetota</taxon>
        <taxon>Actinomycetes</taxon>
        <taxon>Micrococcales</taxon>
        <taxon>Microbacteriaceae</taxon>
        <taxon>Agrococcus</taxon>
    </lineage>
</organism>
<dbReference type="GO" id="GO:0012505">
    <property type="term" value="C:endomembrane system"/>
    <property type="evidence" value="ECO:0007669"/>
    <property type="project" value="UniProtKB-SubCell"/>
</dbReference>
<dbReference type="EC" id="2.4.1.-" evidence="10"/>
<keyword evidence="4 10" id="KW-0328">Glycosyltransferase</keyword>
<evidence type="ECO:0000259" key="13">
    <source>
        <dbReference type="Pfam" id="PF16192"/>
    </source>
</evidence>
<dbReference type="InterPro" id="IPR027005">
    <property type="entry name" value="PMT-like"/>
</dbReference>
<gene>
    <name evidence="14" type="ORF">SAMN04489720_0712</name>
</gene>
<dbReference type="Pfam" id="PF02366">
    <property type="entry name" value="PMT"/>
    <property type="match status" value="1"/>
</dbReference>
<feature type="domain" description="ArnT-like N-terminal" evidence="12">
    <location>
        <begin position="50"/>
        <end position="269"/>
    </location>
</feature>
<comment type="pathway">
    <text evidence="2 10">Protein modification; protein glycosylation.</text>
</comment>
<evidence type="ECO:0000256" key="1">
    <source>
        <dbReference type="ARBA" id="ARBA00004127"/>
    </source>
</evidence>
<comment type="similarity">
    <text evidence="3 10">Belongs to the glycosyltransferase 39 family.</text>
</comment>
<evidence type="ECO:0000259" key="12">
    <source>
        <dbReference type="Pfam" id="PF02366"/>
    </source>
</evidence>
<keyword evidence="15" id="KW-1185">Reference proteome</keyword>
<keyword evidence="7 10" id="KW-1133">Transmembrane helix</keyword>
<keyword evidence="10" id="KW-1003">Cell membrane</keyword>
<feature type="region of interest" description="Disordered" evidence="11">
    <location>
        <begin position="1"/>
        <end position="25"/>
    </location>
</feature>
<feature type="transmembrane region" description="Helical" evidence="10">
    <location>
        <begin position="251"/>
        <end position="269"/>
    </location>
</feature>
<evidence type="ECO:0000313" key="15">
    <source>
        <dbReference type="Proteomes" id="UP000198822"/>
    </source>
</evidence>
<feature type="transmembrane region" description="Helical" evidence="10">
    <location>
        <begin position="224"/>
        <end position="245"/>
    </location>
</feature>
<comment type="subcellular location">
    <subcellularLocation>
        <location evidence="10">Cell membrane</location>
    </subcellularLocation>
    <subcellularLocation>
        <location evidence="1">Endomembrane system</location>
        <topology evidence="1">Multi-pass membrane protein</topology>
    </subcellularLocation>
</comment>
<evidence type="ECO:0000256" key="8">
    <source>
        <dbReference type="ARBA" id="ARBA00023136"/>
    </source>
</evidence>
<feature type="transmembrane region" description="Helical" evidence="10">
    <location>
        <begin position="479"/>
        <end position="502"/>
    </location>
</feature>
<evidence type="ECO:0000256" key="5">
    <source>
        <dbReference type="ARBA" id="ARBA00022679"/>
    </source>
</evidence>
<feature type="transmembrane region" description="Helical" evidence="10">
    <location>
        <begin position="281"/>
        <end position="305"/>
    </location>
</feature>
<feature type="transmembrane region" description="Helical" evidence="10">
    <location>
        <begin position="389"/>
        <end position="409"/>
    </location>
</feature>
<dbReference type="GO" id="GO:0004169">
    <property type="term" value="F:dolichyl-phosphate-mannose-protein mannosyltransferase activity"/>
    <property type="evidence" value="ECO:0007669"/>
    <property type="project" value="UniProtKB-UniRule"/>
</dbReference>
<sequence length="521" mass="57477">MTLTDASPEHPDAQPAAPEPAAPRRDLLAPLRTPQARRIIDLAAPIGVVALAATLRFANLGNPHELVFDETYYVKDAYSLWQLGYEGQWPDDANDAFVDGTSTLQSTPSFVVHPPLGKWILGIGMGLGGIDDPFAWRWPAALVGVLVVVLTMLVARALTRSWTFGALAGLLLAIDGQAIVMSRTVLLDQTLALFVLAAAAALLLDRRGAPARIVRWRHAHPGSWLGPALWSRPWVVAAGAMLGAACAVKWSGLYFVAAFGLWSVALDALDRRRAGIRGWHVGTLLTQAPTSLVLVMLPALAVYLVSWTGWFGGGYGSSWARDNPGELLTGAFAWVPERLQALWHYHQQMWTFHVGLTNDHPFESPAWQWLLLLRPTAFLLHLDGDQMTFITALANPVIWFPAVAALAVLLYRMGSRLDRTAAFLVVAVAAGYVPWLAFPDRTIFAFYTIVFEPFLVIGLAYLLWRLVHGRVRPMTARVGRILVAALVVLAIAATIFFAPIWYGVWEHEDLLRLRYWLPGWR</sequence>
<dbReference type="OrthoDB" id="9776737at2"/>
<keyword evidence="8 10" id="KW-0472">Membrane</keyword>
<keyword evidence="6 10" id="KW-0812">Transmembrane</keyword>
<comment type="function">
    <text evidence="10">Protein O-mannosyltransferase that catalyzes the transfer of a single mannose residue from a polyprenol phospho-mannosyl lipidic donor to the hydroxyl group of selected serine and threonine residues in acceptor proteins.</text>
</comment>
<feature type="transmembrane region" description="Helical" evidence="10">
    <location>
        <begin position="186"/>
        <end position="204"/>
    </location>
</feature>
<evidence type="ECO:0000313" key="14">
    <source>
        <dbReference type="EMBL" id="SDH29091.1"/>
    </source>
</evidence>
<dbReference type="Pfam" id="PF16192">
    <property type="entry name" value="PMT_4TMC"/>
    <property type="match status" value="1"/>
</dbReference>
<protein>
    <recommendedName>
        <fullName evidence="9 10">Polyprenol-phosphate-mannose--protein mannosyltransferase</fullName>
        <ecNumber evidence="10">2.4.1.-</ecNumber>
    </recommendedName>
</protein>
<evidence type="ECO:0000256" key="4">
    <source>
        <dbReference type="ARBA" id="ARBA00022676"/>
    </source>
</evidence>
<dbReference type="PANTHER" id="PTHR10050:SF46">
    <property type="entry name" value="PROTEIN O-MANNOSYL-TRANSFERASE 2"/>
    <property type="match status" value="1"/>
</dbReference>